<keyword evidence="3" id="KW-1185">Reference proteome</keyword>
<dbReference type="Proteomes" id="UP000199126">
    <property type="component" value="Unassembled WGS sequence"/>
</dbReference>
<name>A0A1H8UAV1_9EURY</name>
<sequence length="68" mass="7736">MVVSLHKVPARENNKDDANASPPQDEDGNYICGRKCKDGSICQRTIRVAWMPCYDHFGQPVQMNDEVR</sequence>
<protein>
    <submittedName>
        <fullName evidence="2">Uncharacterized protein</fullName>
    </submittedName>
</protein>
<proteinExistence type="predicted"/>
<evidence type="ECO:0000313" key="2">
    <source>
        <dbReference type="EMBL" id="SEO99974.1"/>
    </source>
</evidence>
<feature type="region of interest" description="Disordered" evidence="1">
    <location>
        <begin position="1"/>
        <end position="29"/>
    </location>
</feature>
<organism evidence="2 3">
    <name type="scientific">Halogranum amylolyticum</name>
    <dbReference type="NCBI Taxonomy" id="660520"/>
    <lineage>
        <taxon>Archaea</taxon>
        <taxon>Methanobacteriati</taxon>
        <taxon>Methanobacteriota</taxon>
        <taxon>Stenosarchaea group</taxon>
        <taxon>Halobacteria</taxon>
        <taxon>Halobacteriales</taxon>
        <taxon>Haloferacaceae</taxon>
    </lineage>
</organism>
<feature type="compositionally biased region" description="Basic and acidic residues" evidence="1">
    <location>
        <begin position="9"/>
        <end position="18"/>
    </location>
</feature>
<dbReference type="AlphaFoldDB" id="A0A1H8UAV1"/>
<gene>
    <name evidence="2" type="ORF">SAMN04487948_11041</name>
</gene>
<accession>A0A1H8UAV1</accession>
<reference evidence="3" key="1">
    <citation type="submission" date="2016-10" db="EMBL/GenBank/DDBJ databases">
        <authorList>
            <person name="Varghese N."/>
            <person name="Submissions S."/>
        </authorList>
    </citation>
    <scope>NUCLEOTIDE SEQUENCE [LARGE SCALE GENOMIC DNA]</scope>
    <source>
        <strain evidence="3">CGMCC 1.10121</strain>
    </source>
</reference>
<evidence type="ECO:0000256" key="1">
    <source>
        <dbReference type="SAM" id="MobiDB-lite"/>
    </source>
</evidence>
<evidence type="ECO:0000313" key="3">
    <source>
        <dbReference type="Proteomes" id="UP000199126"/>
    </source>
</evidence>
<dbReference type="EMBL" id="FODV01000010">
    <property type="protein sequence ID" value="SEO99974.1"/>
    <property type="molecule type" value="Genomic_DNA"/>
</dbReference>